<feature type="region of interest" description="Disordered" evidence="1">
    <location>
        <begin position="40"/>
        <end position="64"/>
    </location>
</feature>
<proteinExistence type="predicted"/>
<protein>
    <submittedName>
        <fullName evidence="2">Transcriptional regulator</fullName>
    </submittedName>
</protein>
<reference evidence="2" key="1">
    <citation type="submission" date="2022-08" db="EMBL/GenBank/DDBJ databases">
        <title>Genomic Encyclopedia of Type Strains, Phase V (KMG-V): Genome sequencing to study the core and pangenomes of soil and plant-associated prokaryotes.</title>
        <authorList>
            <person name="Whitman W."/>
        </authorList>
    </citation>
    <scope>NUCLEOTIDE SEQUENCE</scope>
    <source>
        <strain evidence="2">SP2017</strain>
    </source>
</reference>
<dbReference type="Proteomes" id="UP001155010">
    <property type="component" value="Unassembled WGS sequence"/>
</dbReference>
<comment type="caution">
    <text evidence="2">The sequence shown here is derived from an EMBL/GenBank/DDBJ whole genome shotgun (WGS) entry which is preliminary data.</text>
</comment>
<gene>
    <name evidence="2" type="ORF">GGP83_003259</name>
</gene>
<evidence type="ECO:0000256" key="1">
    <source>
        <dbReference type="SAM" id="MobiDB-lite"/>
    </source>
</evidence>
<sequence length="64" mass="7613">MPESTSAKKTTLELVERLDEDVTFEDIMYELHVLQKIERGRRDAEEGRTVPHDEVEQRLDQWLT</sequence>
<organism evidence="2 3">
    <name type="scientific">Salinibacter ruber</name>
    <dbReference type="NCBI Taxonomy" id="146919"/>
    <lineage>
        <taxon>Bacteria</taxon>
        <taxon>Pseudomonadati</taxon>
        <taxon>Rhodothermota</taxon>
        <taxon>Rhodothermia</taxon>
        <taxon>Rhodothermales</taxon>
        <taxon>Salinibacteraceae</taxon>
        <taxon>Salinibacter</taxon>
    </lineage>
</organism>
<dbReference type="EMBL" id="JANUBB010000021">
    <property type="protein sequence ID" value="MCS3953284.1"/>
    <property type="molecule type" value="Genomic_DNA"/>
</dbReference>
<evidence type="ECO:0000313" key="2">
    <source>
        <dbReference type="EMBL" id="MCS3953284.1"/>
    </source>
</evidence>
<accession>A0A9X2Z5A2</accession>
<dbReference type="RefSeq" id="WP_118828390.1">
    <property type="nucleotide sequence ID" value="NZ_CALTRV010000010.1"/>
</dbReference>
<name>A0A9X2Z5A2_9BACT</name>
<dbReference type="GeneID" id="83727043"/>
<evidence type="ECO:0000313" key="3">
    <source>
        <dbReference type="Proteomes" id="UP001155010"/>
    </source>
</evidence>
<dbReference type="AlphaFoldDB" id="A0A9X2Z5A2"/>